<dbReference type="InterPro" id="IPR036047">
    <property type="entry name" value="F-box-like_dom_sf"/>
</dbReference>
<comment type="caution">
    <text evidence="1">The sequence shown here is derived from an EMBL/GenBank/DDBJ whole genome shotgun (WGS) entry which is preliminary data.</text>
</comment>
<dbReference type="SUPFAM" id="SSF52047">
    <property type="entry name" value="RNI-like"/>
    <property type="match status" value="1"/>
</dbReference>
<dbReference type="AlphaFoldDB" id="G4TF42"/>
<evidence type="ECO:0000313" key="1">
    <source>
        <dbReference type="EMBL" id="CCA69941.1"/>
    </source>
</evidence>
<dbReference type="Proteomes" id="UP000007148">
    <property type="component" value="Unassembled WGS sequence"/>
</dbReference>
<dbReference type="EMBL" id="CAFZ01000067">
    <property type="protein sequence ID" value="CCA69941.1"/>
    <property type="molecule type" value="Genomic_DNA"/>
</dbReference>
<protein>
    <submittedName>
        <fullName evidence="1">Uncharacterized protein</fullName>
    </submittedName>
</protein>
<proteinExistence type="predicted"/>
<dbReference type="SUPFAM" id="SSF81383">
    <property type="entry name" value="F-box domain"/>
    <property type="match status" value="1"/>
</dbReference>
<dbReference type="InterPro" id="IPR032675">
    <property type="entry name" value="LRR_dom_sf"/>
</dbReference>
<dbReference type="HOGENOM" id="CLU_031654_0_0_1"/>
<evidence type="ECO:0000313" key="2">
    <source>
        <dbReference type="Proteomes" id="UP000007148"/>
    </source>
</evidence>
<sequence>MDPTSQPDGPSRGFSFPVRRLPLEIISIIILHHVCVNDGSLLATMLVCKAWDTAARLTGELWSHICLSAGLNHDTLHRGVLEWGNKQRLLAALKHSRGLPLSITDKGTSQYHVQSLIKVIEETVKTPRARALWLDSPYTISSWYTTLSASWDLSLLEEIETRNSDLIRRAVVESSRIVVFSLFGPMARELEKPRLEPLKNPPLCTNLQDLHLRSCHLDEEAPMIFMPKLRWLNLSRCTPFWPIDCPALIELSIIHNIWQPSLTNVNLARLRRLSYGVEEIISQLDVFQAPNLEQLIIQGHSFLNDDYEDLLSYTWINKPADQCLDTISLEIISLRTNIDSELLVRAVSTLTRCTKLRISVGYQKLDFFEALDFPPEVKISTGEPQVPLETLICLYITCMQGRDHTIIKNARQFVRFRKAAGMPLRSVIVNGEVIEDGQ</sequence>
<accession>G4TF42</accession>
<organism evidence="1 2">
    <name type="scientific">Serendipita indica (strain DSM 11827)</name>
    <name type="common">Root endophyte fungus</name>
    <name type="synonym">Piriformospora indica</name>
    <dbReference type="NCBI Taxonomy" id="1109443"/>
    <lineage>
        <taxon>Eukaryota</taxon>
        <taxon>Fungi</taxon>
        <taxon>Dikarya</taxon>
        <taxon>Basidiomycota</taxon>
        <taxon>Agaricomycotina</taxon>
        <taxon>Agaricomycetes</taxon>
        <taxon>Sebacinales</taxon>
        <taxon>Serendipitaceae</taxon>
        <taxon>Serendipita</taxon>
    </lineage>
</organism>
<gene>
    <name evidence="1" type="ORF">PIIN_03881</name>
</gene>
<name>G4TF42_SERID</name>
<dbReference type="InParanoid" id="G4TF42"/>
<reference evidence="1 2" key="1">
    <citation type="journal article" date="2011" name="PLoS Pathog.">
        <title>Endophytic Life Strategies Decoded by Genome and Transcriptome Analyses of the Mutualistic Root Symbiont Piriformospora indica.</title>
        <authorList>
            <person name="Zuccaro A."/>
            <person name="Lahrmann U."/>
            <person name="Guldener U."/>
            <person name="Langen G."/>
            <person name="Pfiffi S."/>
            <person name="Biedenkopf D."/>
            <person name="Wong P."/>
            <person name="Samans B."/>
            <person name="Grimm C."/>
            <person name="Basiewicz M."/>
            <person name="Murat C."/>
            <person name="Martin F."/>
            <person name="Kogel K.H."/>
        </authorList>
    </citation>
    <scope>NUCLEOTIDE SEQUENCE [LARGE SCALE GENOMIC DNA]</scope>
    <source>
        <strain evidence="1 2">DSM 11827</strain>
    </source>
</reference>
<keyword evidence="2" id="KW-1185">Reference proteome</keyword>
<dbReference type="Gene3D" id="3.80.10.10">
    <property type="entry name" value="Ribonuclease Inhibitor"/>
    <property type="match status" value="1"/>
</dbReference>